<dbReference type="GO" id="GO:0005525">
    <property type="term" value="F:GTP binding"/>
    <property type="evidence" value="ECO:0007669"/>
    <property type="project" value="UniProtKB-KW"/>
</dbReference>
<dbReference type="Pfam" id="PF04055">
    <property type="entry name" value="Radical_SAM"/>
    <property type="match status" value="1"/>
</dbReference>
<evidence type="ECO:0000256" key="1">
    <source>
        <dbReference type="ARBA" id="ARBA00001637"/>
    </source>
</evidence>
<dbReference type="InterPro" id="IPR050105">
    <property type="entry name" value="MoCo_biosynth_MoaA/MoaC"/>
</dbReference>
<protein>
    <recommendedName>
        <fullName evidence="16">Radical SAM core domain-containing protein</fullName>
    </recommendedName>
</protein>
<dbReference type="EMBL" id="KL367674">
    <property type="protein sequence ID" value="KFD60349.1"/>
    <property type="molecule type" value="Genomic_DNA"/>
</dbReference>
<keyword evidence="7" id="KW-0949">S-adenosyl-L-methionine</keyword>
<gene>
    <name evidence="17" type="ORF">M514_27479</name>
</gene>
<dbReference type="Gene3D" id="3.30.70.640">
    <property type="entry name" value="Molybdopterin cofactor biosynthesis C (MoaC) domain"/>
    <property type="match status" value="1"/>
</dbReference>
<dbReference type="GO" id="GO:0006777">
    <property type="term" value="P:Mo-molybdopterin cofactor biosynthetic process"/>
    <property type="evidence" value="ECO:0007669"/>
    <property type="project" value="UniProtKB-KW"/>
</dbReference>
<evidence type="ECO:0000256" key="8">
    <source>
        <dbReference type="ARBA" id="ARBA00022723"/>
    </source>
</evidence>
<dbReference type="Pfam" id="PF06463">
    <property type="entry name" value="Mob_synth_C"/>
    <property type="match status" value="1"/>
</dbReference>
<dbReference type="InterPro" id="IPR047594">
    <property type="entry name" value="MoaC_bact/euk"/>
</dbReference>
<accession>A0A085MT03</accession>
<dbReference type="Gene3D" id="3.20.20.70">
    <property type="entry name" value="Aldolase class I"/>
    <property type="match status" value="1"/>
</dbReference>
<dbReference type="GO" id="GO:0061799">
    <property type="term" value="F:cyclic pyranopterin monophosphate synthase activity"/>
    <property type="evidence" value="ECO:0007669"/>
    <property type="project" value="UniProtKB-EC"/>
</dbReference>
<dbReference type="CDD" id="cd01420">
    <property type="entry name" value="MoaC_PE"/>
    <property type="match status" value="1"/>
</dbReference>
<dbReference type="SUPFAM" id="SSF55040">
    <property type="entry name" value="Molybdenum cofactor biosynthesis protein C, MoaC"/>
    <property type="match status" value="1"/>
</dbReference>
<dbReference type="SUPFAM" id="SSF102114">
    <property type="entry name" value="Radical SAM enzymes"/>
    <property type="match status" value="1"/>
</dbReference>
<keyword evidence="14" id="KW-0456">Lyase</keyword>
<evidence type="ECO:0000256" key="12">
    <source>
        <dbReference type="ARBA" id="ARBA00023134"/>
    </source>
</evidence>
<dbReference type="PROSITE" id="PS51918">
    <property type="entry name" value="RADICAL_SAM"/>
    <property type="match status" value="1"/>
</dbReference>
<dbReference type="InterPro" id="IPR023045">
    <property type="entry name" value="MoaC"/>
</dbReference>
<organism evidence="17">
    <name type="scientific">Trichuris suis</name>
    <name type="common">pig whipworm</name>
    <dbReference type="NCBI Taxonomy" id="68888"/>
    <lineage>
        <taxon>Eukaryota</taxon>
        <taxon>Metazoa</taxon>
        <taxon>Ecdysozoa</taxon>
        <taxon>Nematoda</taxon>
        <taxon>Enoplea</taxon>
        <taxon>Dorylaimia</taxon>
        <taxon>Trichinellida</taxon>
        <taxon>Trichuridae</taxon>
        <taxon>Trichuris</taxon>
    </lineage>
</organism>
<evidence type="ECO:0000256" key="13">
    <source>
        <dbReference type="ARBA" id="ARBA00023150"/>
    </source>
</evidence>
<dbReference type="InterPro" id="IPR036522">
    <property type="entry name" value="MoaC_sf"/>
</dbReference>
<dbReference type="SFLD" id="SFLDG01383">
    <property type="entry name" value="cyclic_pyranopterin_phosphate"/>
    <property type="match status" value="1"/>
</dbReference>
<sequence>MQYKKEDQLIDIVSLYNEAHLVCLFHRDRNSHRSDDEQRQSCEAKDEGKMIDCVWSGEISTPPLTYGFWCAETTGEEFTYPAVQDICDAWRYKETTAYRLPVPEKYRPWEVDMEAYEPPKCVWHERFGTHCEKYSMEDVDGLKDVPPPAERYSSGRTGIRGRGMNRHLGPNYYQQFLVLRKTENGDRQVLVERAAVRSGNLIIPMFLRGEMAFMNLLGATLKKQMDGEVTQCAVAAMKELFKASRMLHGGDVWDARNTDNSWFSLYSFAIVDESYIDRMKHGAESDFTWLSINETIEEYLRTILRKTYTSELAEQLAQPTGSYTEKMLLLKKHVLEGTTMEVARCITAFNPTVYMGLSVSDFLGEISVEKRFVEPQAAEGPTSSSQPMNWTLRDSFGRFHNYLRISLIDQCNLRCQYCMPEEGIPHCSSDKLLSKEEIVHLTSLFVRLGVTKVRLTGGEPTIRKDLTDIVDSLSGIPGLKKIALTSNGLILGKVLPGLREKGLTHLNLSLDTLIEPKFQLITRSVGWKRVWKTIEIAEKLFPIVKINCVVIRGVNDDELCDFVELTRRRPLDVRFIEYMPFGGNKWEHRKMVSYAEMMETIQRQFGNLRKLDNEMQDDTSKVPGFHGRVGFITSMSQHFCATCSRLRLTADGCLKVCLHGNSEVSLVKALRSGASEEELIQLINEAVKLKKKHHAGEKWSFHCNKPSYKHEHVVKVVSCKHRHAAPTEEIDRSCSFTHTNNRGKAEMVNVLDKTPTRRVAVATATVHLNEKIIRLIAANEMAKGDVLAVSQLAGIMAAKKTPDLIPLCHNVTLTNVKVWYTIDEEKAVVIFNGEVQCVGQTGVEMEALTAVTIAALTLYDMCKALSHDIKITNIFLKEKSGGKTNFSAVQL</sequence>
<evidence type="ECO:0000256" key="2">
    <source>
        <dbReference type="ARBA" id="ARBA00001966"/>
    </source>
</evidence>
<evidence type="ECO:0000256" key="4">
    <source>
        <dbReference type="ARBA" id="ARBA00008484"/>
    </source>
</evidence>
<comment type="pathway">
    <text evidence="3">Cofactor biosynthesis; molybdopterin biosynthesis.</text>
</comment>
<evidence type="ECO:0000256" key="10">
    <source>
        <dbReference type="ARBA" id="ARBA00023004"/>
    </source>
</evidence>
<name>A0A085MT03_9BILA</name>
<comment type="similarity">
    <text evidence="4">In the C-terminal section; belongs to the MoaC family.</text>
</comment>
<keyword evidence="12" id="KW-0342">GTP-binding</keyword>
<dbReference type="Pfam" id="PF01967">
    <property type="entry name" value="MoaC"/>
    <property type="match status" value="1"/>
</dbReference>
<dbReference type="CDD" id="cd01335">
    <property type="entry name" value="Radical_SAM"/>
    <property type="match status" value="1"/>
</dbReference>
<evidence type="ECO:0000256" key="11">
    <source>
        <dbReference type="ARBA" id="ARBA00023014"/>
    </source>
</evidence>
<keyword evidence="8" id="KW-0479">Metal-binding</keyword>
<keyword evidence="13" id="KW-0501">Molybdenum cofactor biosynthesis</keyword>
<evidence type="ECO:0000256" key="9">
    <source>
        <dbReference type="ARBA" id="ARBA00022741"/>
    </source>
</evidence>
<feature type="domain" description="Radical SAM core" evidence="16">
    <location>
        <begin position="395"/>
        <end position="618"/>
    </location>
</feature>
<comment type="similarity">
    <text evidence="5">In the N-terminal section; belongs to the radical SAM superfamily. MoaA family.</text>
</comment>
<evidence type="ECO:0000256" key="3">
    <source>
        <dbReference type="ARBA" id="ARBA00005046"/>
    </source>
</evidence>
<keyword evidence="11" id="KW-0411">Iron-sulfur</keyword>
<dbReference type="InterPro" id="IPR013785">
    <property type="entry name" value="Aldolase_TIM"/>
</dbReference>
<dbReference type="InterPro" id="IPR000385">
    <property type="entry name" value="MoaA_NifB_PqqE_Fe-S-bd_CS"/>
</dbReference>
<comment type="catalytic activity">
    <reaction evidence="15">
        <text>GTP + AH2 + S-adenosyl-L-methionine = (8S)-3',8-cyclo-7,8-dihydroguanosine 5'-triphosphate + 5'-deoxyadenosine + L-methionine + A + H(+)</text>
        <dbReference type="Rhea" id="RHEA:49576"/>
        <dbReference type="ChEBI" id="CHEBI:13193"/>
        <dbReference type="ChEBI" id="CHEBI:15378"/>
        <dbReference type="ChEBI" id="CHEBI:17319"/>
        <dbReference type="ChEBI" id="CHEBI:17499"/>
        <dbReference type="ChEBI" id="CHEBI:37565"/>
        <dbReference type="ChEBI" id="CHEBI:57844"/>
        <dbReference type="ChEBI" id="CHEBI:59789"/>
        <dbReference type="ChEBI" id="CHEBI:131766"/>
        <dbReference type="EC" id="4.1.99.22"/>
    </reaction>
</comment>
<dbReference type="InterPro" id="IPR040064">
    <property type="entry name" value="MoaA-like"/>
</dbReference>
<keyword evidence="9" id="KW-0547">Nucleotide-binding</keyword>
<keyword evidence="10" id="KW-0408">Iron</keyword>
<dbReference type="InterPro" id="IPR013483">
    <property type="entry name" value="MoaA"/>
</dbReference>
<evidence type="ECO:0000256" key="7">
    <source>
        <dbReference type="ARBA" id="ARBA00022691"/>
    </source>
</evidence>
<evidence type="ECO:0000313" key="17">
    <source>
        <dbReference type="EMBL" id="KFD60349.1"/>
    </source>
</evidence>
<dbReference type="PANTHER" id="PTHR22960:SF0">
    <property type="entry name" value="MOLYBDENUM COFACTOR BIOSYNTHESIS PROTEIN 1"/>
    <property type="match status" value="1"/>
</dbReference>
<dbReference type="UniPathway" id="UPA00344"/>
<evidence type="ECO:0000256" key="14">
    <source>
        <dbReference type="ARBA" id="ARBA00023239"/>
    </source>
</evidence>
<dbReference type="SMART" id="SM00729">
    <property type="entry name" value="Elp3"/>
    <property type="match status" value="1"/>
</dbReference>
<dbReference type="Proteomes" id="UP000030758">
    <property type="component" value="Unassembled WGS sequence"/>
</dbReference>
<keyword evidence="6" id="KW-0004">4Fe-4S</keyword>
<comment type="cofactor">
    <cofactor evidence="2">
        <name>[4Fe-4S] cluster</name>
        <dbReference type="ChEBI" id="CHEBI:49883"/>
    </cofactor>
</comment>
<dbReference type="InterPro" id="IPR010505">
    <property type="entry name" value="MoaA_twitch"/>
</dbReference>
<dbReference type="NCBIfam" id="NF006870">
    <property type="entry name" value="PRK09364.1"/>
    <property type="match status" value="1"/>
</dbReference>
<dbReference type="InterPro" id="IPR007197">
    <property type="entry name" value="rSAM"/>
</dbReference>
<dbReference type="PROSITE" id="PS01305">
    <property type="entry name" value="MOAA_NIFB_PQQE"/>
    <property type="match status" value="1"/>
</dbReference>
<evidence type="ECO:0000256" key="6">
    <source>
        <dbReference type="ARBA" id="ARBA00022485"/>
    </source>
</evidence>
<dbReference type="CDD" id="cd21117">
    <property type="entry name" value="Twitch_MoaA"/>
    <property type="match status" value="1"/>
</dbReference>
<dbReference type="AlphaFoldDB" id="A0A085MT03"/>
<comment type="catalytic activity">
    <reaction evidence="1">
        <text>(8S)-3',8-cyclo-7,8-dihydroguanosine 5'-triphosphate = cyclic pyranopterin phosphate + diphosphate</text>
        <dbReference type="Rhea" id="RHEA:49580"/>
        <dbReference type="ChEBI" id="CHEBI:33019"/>
        <dbReference type="ChEBI" id="CHEBI:59648"/>
        <dbReference type="ChEBI" id="CHEBI:131766"/>
        <dbReference type="EC" id="4.6.1.17"/>
    </reaction>
</comment>
<dbReference type="SFLD" id="SFLDG01067">
    <property type="entry name" value="SPASM/twitch_domain_containing"/>
    <property type="match status" value="1"/>
</dbReference>
<dbReference type="GO" id="GO:0061798">
    <property type="term" value="F:GTP 3',8'-cyclase activity"/>
    <property type="evidence" value="ECO:0007669"/>
    <property type="project" value="UniProtKB-EC"/>
</dbReference>
<dbReference type="InterPro" id="IPR006638">
    <property type="entry name" value="Elp3/MiaA/NifB-like_rSAM"/>
</dbReference>
<evidence type="ECO:0000259" key="16">
    <source>
        <dbReference type="PROSITE" id="PS51918"/>
    </source>
</evidence>
<reference evidence="17" key="1">
    <citation type="journal article" date="2014" name="Nat. Genet.">
        <title>Genome and transcriptome of the porcine whipworm Trichuris suis.</title>
        <authorList>
            <person name="Jex A.R."/>
            <person name="Nejsum P."/>
            <person name="Schwarz E.M."/>
            <person name="Hu L."/>
            <person name="Young N.D."/>
            <person name="Hall R.S."/>
            <person name="Korhonen P.K."/>
            <person name="Liao S."/>
            <person name="Thamsborg S."/>
            <person name="Xia J."/>
            <person name="Xu P."/>
            <person name="Wang S."/>
            <person name="Scheerlinck J.P."/>
            <person name="Hofmann A."/>
            <person name="Sternberg P.W."/>
            <person name="Wang J."/>
            <person name="Gasser R.B."/>
        </authorList>
    </citation>
    <scope>NUCLEOTIDE SEQUENCE [LARGE SCALE GENOMIC DNA]</scope>
    <source>
        <strain evidence="17">DCEP-RM93F</strain>
    </source>
</reference>
<proteinExistence type="inferred from homology"/>
<dbReference type="PANTHER" id="PTHR22960">
    <property type="entry name" value="MOLYBDOPTERIN COFACTOR SYNTHESIS PROTEIN A"/>
    <property type="match status" value="1"/>
</dbReference>
<dbReference type="NCBIfam" id="TIGR02666">
    <property type="entry name" value="moaA"/>
    <property type="match status" value="1"/>
</dbReference>
<dbReference type="SFLD" id="SFLDG01386">
    <property type="entry name" value="main_SPASM_domain-containing"/>
    <property type="match status" value="1"/>
</dbReference>
<dbReference type="GO" id="GO:0046872">
    <property type="term" value="F:metal ion binding"/>
    <property type="evidence" value="ECO:0007669"/>
    <property type="project" value="UniProtKB-KW"/>
</dbReference>
<evidence type="ECO:0000256" key="15">
    <source>
        <dbReference type="ARBA" id="ARBA00048697"/>
    </source>
</evidence>
<dbReference type="InterPro" id="IPR058240">
    <property type="entry name" value="rSAM_sf"/>
</dbReference>
<evidence type="ECO:0000256" key="5">
    <source>
        <dbReference type="ARBA" id="ARBA00009862"/>
    </source>
</evidence>
<dbReference type="InterPro" id="IPR002820">
    <property type="entry name" value="Mopterin_CF_biosynth-C_dom"/>
</dbReference>
<dbReference type="NCBIfam" id="TIGR00581">
    <property type="entry name" value="moaC"/>
    <property type="match status" value="1"/>
</dbReference>
<dbReference type="GO" id="GO:0051539">
    <property type="term" value="F:4 iron, 4 sulfur cluster binding"/>
    <property type="evidence" value="ECO:0007669"/>
    <property type="project" value="UniProtKB-KW"/>
</dbReference>
<dbReference type="SFLD" id="SFLDS00029">
    <property type="entry name" value="Radical_SAM"/>
    <property type="match status" value="1"/>
</dbReference>